<dbReference type="SMART" id="SM00382">
    <property type="entry name" value="AAA"/>
    <property type="match status" value="2"/>
</dbReference>
<gene>
    <name evidence="4" type="ordered locus">Dacet_0808</name>
</gene>
<dbReference type="InParanoid" id="D4H5G8"/>
<dbReference type="InterPro" id="IPR003439">
    <property type="entry name" value="ABC_transporter-like_ATP-bd"/>
</dbReference>
<dbReference type="Proteomes" id="UP000002012">
    <property type="component" value="Chromosome"/>
</dbReference>
<dbReference type="RefSeq" id="WP_013010120.1">
    <property type="nucleotide sequence ID" value="NC_013943.1"/>
</dbReference>
<dbReference type="Pfam" id="PF00005">
    <property type="entry name" value="ABC_tran"/>
    <property type="match status" value="2"/>
</dbReference>
<dbReference type="AlphaFoldDB" id="D4H5G8"/>
<dbReference type="eggNOG" id="COG1131">
    <property type="taxonomic scope" value="Bacteria"/>
</dbReference>
<dbReference type="InterPro" id="IPR027417">
    <property type="entry name" value="P-loop_NTPase"/>
</dbReference>
<dbReference type="KEGG" id="dap:Dacet_0808"/>
<dbReference type="OrthoDB" id="9776369at2"/>
<dbReference type="EMBL" id="CP001968">
    <property type="protein sequence ID" value="ADD67588.1"/>
    <property type="molecule type" value="Genomic_DNA"/>
</dbReference>
<reference evidence="4 5" key="1">
    <citation type="journal article" date="2010" name="Stand. Genomic Sci.">
        <title>Complete genome sequence of Denitrovibrio acetiphilus type strain (N2460).</title>
        <authorList>
            <person name="Kiss H."/>
            <person name="Lang E."/>
            <person name="Lapidus A."/>
            <person name="Copeland A."/>
            <person name="Nolan M."/>
            <person name="Glavina Del Rio T."/>
            <person name="Chen F."/>
            <person name="Lucas S."/>
            <person name="Tice H."/>
            <person name="Cheng J.F."/>
            <person name="Han C."/>
            <person name="Goodwin L."/>
            <person name="Pitluck S."/>
            <person name="Liolios K."/>
            <person name="Pati A."/>
            <person name="Ivanova N."/>
            <person name="Mavromatis K."/>
            <person name="Chen A."/>
            <person name="Palaniappan K."/>
            <person name="Land M."/>
            <person name="Hauser L."/>
            <person name="Chang Y.J."/>
            <person name="Jeffries C.D."/>
            <person name="Detter J.C."/>
            <person name="Brettin T."/>
            <person name="Spring S."/>
            <person name="Rohde M."/>
            <person name="Goker M."/>
            <person name="Woyke T."/>
            <person name="Bristow J."/>
            <person name="Eisen J.A."/>
            <person name="Markowitz V."/>
            <person name="Hugenholtz P."/>
            <person name="Kyrpides N.C."/>
            <person name="Klenk H.P."/>
        </authorList>
    </citation>
    <scope>NUCLEOTIDE SEQUENCE [LARGE SCALE GENOMIC DNA]</scope>
    <source>
        <strain evidence="5">DSM 12809 / NBRC 114555 / N2460</strain>
    </source>
</reference>
<dbReference type="InterPro" id="IPR017871">
    <property type="entry name" value="ABC_transporter-like_CS"/>
</dbReference>
<evidence type="ECO:0000256" key="1">
    <source>
        <dbReference type="ARBA" id="ARBA00022741"/>
    </source>
</evidence>
<organism evidence="4 5">
    <name type="scientific">Denitrovibrio acetiphilus (strain DSM 12809 / NBRC 114555 / N2460)</name>
    <dbReference type="NCBI Taxonomy" id="522772"/>
    <lineage>
        <taxon>Bacteria</taxon>
        <taxon>Pseudomonadati</taxon>
        <taxon>Deferribacterota</taxon>
        <taxon>Deferribacteres</taxon>
        <taxon>Deferribacterales</taxon>
        <taxon>Geovibrionaceae</taxon>
        <taxon>Denitrovibrio</taxon>
    </lineage>
</organism>
<feature type="domain" description="ABC transporter" evidence="3">
    <location>
        <begin position="327"/>
        <end position="556"/>
    </location>
</feature>
<dbReference type="PANTHER" id="PTHR43038">
    <property type="entry name" value="ATP-BINDING CASSETTE, SUB-FAMILY H, MEMBER 1"/>
    <property type="match status" value="1"/>
</dbReference>
<evidence type="ECO:0000313" key="4">
    <source>
        <dbReference type="EMBL" id="ADD67588.1"/>
    </source>
</evidence>
<proteinExistence type="predicted"/>
<dbReference type="STRING" id="522772.Dacet_0808"/>
<keyword evidence="2" id="KW-0067">ATP-binding</keyword>
<evidence type="ECO:0000313" key="5">
    <source>
        <dbReference type="Proteomes" id="UP000002012"/>
    </source>
</evidence>
<dbReference type="PROSITE" id="PS50893">
    <property type="entry name" value="ABC_TRANSPORTER_2"/>
    <property type="match status" value="2"/>
</dbReference>
<evidence type="ECO:0000259" key="3">
    <source>
        <dbReference type="PROSITE" id="PS50893"/>
    </source>
</evidence>
<accession>D4H5G8</accession>
<dbReference type="GO" id="GO:0016887">
    <property type="term" value="F:ATP hydrolysis activity"/>
    <property type="evidence" value="ECO:0007669"/>
    <property type="project" value="InterPro"/>
</dbReference>
<dbReference type="HOGENOM" id="CLU_000604_83_0_0"/>
<dbReference type="PANTHER" id="PTHR43038:SF3">
    <property type="entry name" value="ABC TRANSPORTER G FAMILY MEMBER 20 ISOFORM X1"/>
    <property type="match status" value="1"/>
</dbReference>
<sequence length="633" mass="69982">MNINAHAVKAQSLTKNFAGLKAVNNVSINVPEGEIFGLIGPDGAGKTTLLRMLAGIMTPDSGEGFICGHSTIREQTEIKNKLAYMSQKFGLYQDLTVYENIKLYADLYGVKHSGLDKHIDNLLDFSYMRPFKDRRAGKLSGGMKQKLQLICALVHKPKVLLLDEPTNGVDPVSRRDFWRILYDLSADGVTIIVSTAYLDEAERCSEVALMNNGAIYAEGSPQDVIKDSNINILSIKTHTPKTDIAEIRTILPENDVHIFGDSIRVNALDREKTASLLKNKCDFIKSITNERPNLEDIFMSVQKYEDNTAHLLTLASEGIKKKTGSSVSTNSITKRFGSFTAVNSVSIDVKYGEIYGFLGPNGAGKSTTIKMLCGLLIPTEGEGSVAGCNINTETEKIKTNIGYMSQKFSLYEDLKIYENIDFYGGIYGLSGKQLTKRREWALELSGLTERKRELTANLTGGWRQRLALACAILHSPSIVFLDEPTSGADPASRRLFWDIIGSLASSGVTVFVSTHYMEEAEYCDRLALIFRGNMIAEGTPEKLKTEYMQDSIINVKVEKPQLYIKEISKLPGVNNTALFGARLHVRTSSPEIAGSNIKNYFHNNNLPFESNKIPPSMEDVFVSLIDSAEGTDE</sequence>
<dbReference type="PaxDb" id="522772-Dacet_0808"/>
<dbReference type="InterPro" id="IPR003593">
    <property type="entry name" value="AAA+_ATPase"/>
</dbReference>
<dbReference type="GO" id="GO:0005524">
    <property type="term" value="F:ATP binding"/>
    <property type="evidence" value="ECO:0007669"/>
    <property type="project" value="UniProtKB-KW"/>
</dbReference>
<dbReference type="CDD" id="cd03230">
    <property type="entry name" value="ABC_DR_subfamily_A"/>
    <property type="match status" value="1"/>
</dbReference>
<dbReference type="SUPFAM" id="SSF52540">
    <property type="entry name" value="P-loop containing nucleoside triphosphate hydrolases"/>
    <property type="match status" value="2"/>
</dbReference>
<dbReference type="FunCoup" id="D4H5G8">
    <property type="interactions" value="158"/>
</dbReference>
<protein>
    <submittedName>
        <fullName evidence="4">ABC transporter related protein</fullName>
    </submittedName>
</protein>
<keyword evidence="1" id="KW-0547">Nucleotide-binding</keyword>
<dbReference type="PROSITE" id="PS00211">
    <property type="entry name" value="ABC_TRANSPORTER_1"/>
    <property type="match status" value="1"/>
</dbReference>
<name>D4H5G8_DENA2</name>
<keyword evidence="5" id="KW-1185">Reference proteome</keyword>
<evidence type="ECO:0000256" key="2">
    <source>
        <dbReference type="ARBA" id="ARBA00022840"/>
    </source>
</evidence>
<dbReference type="Gene3D" id="3.40.50.300">
    <property type="entry name" value="P-loop containing nucleotide triphosphate hydrolases"/>
    <property type="match status" value="2"/>
</dbReference>
<feature type="domain" description="ABC transporter" evidence="3">
    <location>
        <begin position="8"/>
        <end position="237"/>
    </location>
</feature>